<dbReference type="EMBL" id="BSDZ01000017">
    <property type="protein sequence ID" value="GLI64165.1"/>
    <property type="molecule type" value="Genomic_DNA"/>
</dbReference>
<evidence type="ECO:0000256" key="1">
    <source>
        <dbReference type="ARBA" id="ARBA00004138"/>
    </source>
</evidence>
<keyword evidence="6" id="KW-1185">Reference proteome</keyword>
<proteinExistence type="predicted"/>
<gene>
    <name evidence="5" type="ORF">VaNZ11_007350</name>
</gene>
<keyword evidence="3" id="KW-0966">Cell projection</keyword>
<evidence type="ECO:0008006" key="7">
    <source>
        <dbReference type="Google" id="ProtNLM"/>
    </source>
</evidence>
<evidence type="ECO:0000256" key="3">
    <source>
        <dbReference type="ARBA" id="ARBA00023273"/>
    </source>
</evidence>
<comment type="subcellular location">
    <subcellularLocation>
        <location evidence="1">Cell projection</location>
        <location evidence="1">Cilium</location>
    </subcellularLocation>
</comment>
<name>A0ABQ5S2R6_9CHLO</name>
<dbReference type="Pfam" id="PF14931">
    <property type="entry name" value="IFT20"/>
    <property type="match status" value="1"/>
</dbReference>
<evidence type="ECO:0000313" key="6">
    <source>
        <dbReference type="Proteomes" id="UP001165090"/>
    </source>
</evidence>
<protein>
    <recommendedName>
        <fullName evidence="7">Intraflagellar transport protein 20</fullName>
    </recommendedName>
</protein>
<evidence type="ECO:0000256" key="4">
    <source>
        <dbReference type="SAM" id="Coils"/>
    </source>
</evidence>
<organism evidence="5 6">
    <name type="scientific">Volvox africanus</name>
    <dbReference type="NCBI Taxonomy" id="51714"/>
    <lineage>
        <taxon>Eukaryota</taxon>
        <taxon>Viridiplantae</taxon>
        <taxon>Chlorophyta</taxon>
        <taxon>core chlorophytes</taxon>
        <taxon>Chlorophyceae</taxon>
        <taxon>CS clade</taxon>
        <taxon>Chlamydomonadales</taxon>
        <taxon>Volvocaceae</taxon>
        <taxon>Volvox</taxon>
    </lineage>
</organism>
<reference evidence="5 6" key="1">
    <citation type="journal article" date="2023" name="IScience">
        <title>Expanded male sex-determining region conserved during the evolution of homothallism in the green alga Volvox.</title>
        <authorList>
            <person name="Yamamoto K."/>
            <person name="Matsuzaki R."/>
            <person name="Mahakham W."/>
            <person name="Heman W."/>
            <person name="Sekimoto H."/>
            <person name="Kawachi M."/>
            <person name="Minakuchi Y."/>
            <person name="Toyoda A."/>
            <person name="Nozaki H."/>
        </authorList>
    </citation>
    <scope>NUCLEOTIDE SEQUENCE [LARGE SCALE GENOMIC DNA]</scope>
    <source>
        <strain evidence="5 6">NIES-4468</strain>
    </source>
</reference>
<sequence length="135" mass="15547">MDAADRGVYFDEDFHVRILDVDKYNASKSLQDNTNVFISNIQNLQSLVEKYVSAIDQQVERLEAEKLKAIGLRNKVAALSEERKRKQKEQERLLAEKMEELERLQMEEQSLIKVKGDQEILIQKLTDSSSGAAYV</sequence>
<dbReference type="PANTHER" id="PTHR31978">
    <property type="entry name" value="INTRAFLAGELLAR TRANSPORT PROTEIN 20 HOMOLOG"/>
    <property type="match status" value="1"/>
</dbReference>
<comment type="caution">
    <text evidence="5">The sequence shown here is derived from an EMBL/GenBank/DDBJ whole genome shotgun (WGS) entry which is preliminary data.</text>
</comment>
<feature type="coiled-coil region" evidence="4">
    <location>
        <begin position="62"/>
        <end position="114"/>
    </location>
</feature>
<dbReference type="Proteomes" id="UP001165090">
    <property type="component" value="Unassembled WGS sequence"/>
</dbReference>
<evidence type="ECO:0000313" key="5">
    <source>
        <dbReference type="EMBL" id="GLI64165.1"/>
    </source>
</evidence>
<accession>A0ABQ5S2R6</accession>
<dbReference type="PANTHER" id="PTHR31978:SF1">
    <property type="entry name" value="INTRAFLAGELLAR TRANSPORT PROTEIN 20 HOMOLOG"/>
    <property type="match status" value="1"/>
</dbReference>
<keyword evidence="2 4" id="KW-0175">Coiled coil</keyword>
<evidence type="ECO:0000256" key="2">
    <source>
        <dbReference type="ARBA" id="ARBA00023054"/>
    </source>
</evidence>
<dbReference type="InterPro" id="IPR028172">
    <property type="entry name" value="FT20"/>
</dbReference>